<gene>
    <name evidence="9" type="ORF">I8748_02650</name>
</gene>
<dbReference type="InterPro" id="IPR003661">
    <property type="entry name" value="HisK_dim/P_dom"/>
</dbReference>
<dbReference type="Pfam" id="PF00072">
    <property type="entry name" value="Response_reg"/>
    <property type="match status" value="1"/>
</dbReference>
<evidence type="ECO:0000256" key="6">
    <source>
        <dbReference type="PROSITE-ProRule" id="PRU00169"/>
    </source>
</evidence>
<dbReference type="SMART" id="SM00448">
    <property type="entry name" value="REC"/>
    <property type="match status" value="1"/>
</dbReference>
<evidence type="ECO:0000259" key="8">
    <source>
        <dbReference type="PROSITE" id="PS50110"/>
    </source>
</evidence>
<dbReference type="InterPro" id="IPR036097">
    <property type="entry name" value="HisK_dim/P_sf"/>
</dbReference>
<keyword evidence="5" id="KW-0902">Two-component regulatory system</keyword>
<evidence type="ECO:0000256" key="4">
    <source>
        <dbReference type="ARBA" id="ARBA00022777"/>
    </source>
</evidence>
<dbReference type="InterPro" id="IPR001789">
    <property type="entry name" value="Sig_transdc_resp-reg_receiver"/>
</dbReference>
<accession>A0A8J7HM65</accession>
<name>A0A8J7HM65_9NOST</name>
<dbReference type="PROSITE" id="PS50109">
    <property type="entry name" value="HIS_KIN"/>
    <property type="match status" value="1"/>
</dbReference>
<evidence type="ECO:0000256" key="3">
    <source>
        <dbReference type="ARBA" id="ARBA00022553"/>
    </source>
</evidence>
<dbReference type="InterPro" id="IPR003594">
    <property type="entry name" value="HATPase_dom"/>
</dbReference>
<dbReference type="PRINTS" id="PR00344">
    <property type="entry name" value="BCTRLSENSOR"/>
</dbReference>
<dbReference type="EC" id="2.7.13.3" evidence="2"/>
<keyword evidence="10" id="KW-1185">Reference proteome</keyword>
<dbReference type="RefSeq" id="WP_198123114.1">
    <property type="nucleotide sequence ID" value="NZ_JAECZC010000002.1"/>
</dbReference>
<dbReference type="SMART" id="SM00387">
    <property type="entry name" value="HATPase_c"/>
    <property type="match status" value="1"/>
</dbReference>
<keyword evidence="4" id="KW-0808">Transferase</keyword>
<dbReference type="PROSITE" id="PS50110">
    <property type="entry name" value="RESPONSE_REGULATORY"/>
    <property type="match status" value="1"/>
</dbReference>
<dbReference type="CDD" id="cd00082">
    <property type="entry name" value="HisKA"/>
    <property type="match status" value="1"/>
</dbReference>
<dbReference type="InterPro" id="IPR036890">
    <property type="entry name" value="HATPase_C_sf"/>
</dbReference>
<evidence type="ECO:0000313" key="9">
    <source>
        <dbReference type="EMBL" id="MBH8561090.1"/>
    </source>
</evidence>
<dbReference type="AlphaFoldDB" id="A0A8J7HM65"/>
<dbReference type="SUPFAM" id="SSF47384">
    <property type="entry name" value="Homodimeric domain of signal transducing histidine kinase"/>
    <property type="match status" value="1"/>
</dbReference>
<dbReference type="Pfam" id="PF02518">
    <property type="entry name" value="HATPase_c"/>
    <property type="match status" value="1"/>
</dbReference>
<keyword evidence="3 6" id="KW-0597">Phosphoprotein</keyword>
<dbReference type="InterPro" id="IPR004358">
    <property type="entry name" value="Sig_transdc_His_kin-like_C"/>
</dbReference>
<feature type="domain" description="Response regulatory" evidence="8">
    <location>
        <begin position="8"/>
        <end position="124"/>
    </location>
</feature>
<keyword evidence="4" id="KW-0418">Kinase</keyword>
<sequence>MISPTDNPILIVDDSPTNSTVLLGMLQQSGFKVIVVNSGEAALEKVEMILPSLILLDIMLPNMDGFEICRHLKSVEVTRDIPVIFMTALSQTEDKVKGFNLGAVDYITKPLQKEEILARVNVHLNLRNLNKQLAEKTTELTIALDQLQKSQIQLIQNEKMSTLGQLVAGIAHEINNPIGAISANSIYASTYVNELVDHLRLYQQKATEDEISNHAQEIELDFLIEDLSNILTTMREGAMRVKDISESFRIFSRHDNEDKVLFDIHEGLESTLLIIQHRLKAYDKQPKIEVLKDYGKLPLITCFPGPLNQVFMNLLVNAVDALRDYHHKYLNSPKKPQIKIKTALNEEGTHAVIHIQDNAMGIPDEIQEKIFGYAFTTKPVGKGTGLGLAIARQIIFEKHGGSLEVNSTAGEGAEFIIHLPL</sequence>
<dbReference type="EMBL" id="JAECZC010000002">
    <property type="protein sequence ID" value="MBH8561090.1"/>
    <property type="molecule type" value="Genomic_DNA"/>
</dbReference>
<dbReference type="Gene3D" id="1.10.287.130">
    <property type="match status" value="1"/>
</dbReference>
<protein>
    <recommendedName>
        <fullName evidence="2">histidine kinase</fullName>
        <ecNumber evidence="2">2.7.13.3</ecNumber>
    </recommendedName>
</protein>
<proteinExistence type="predicted"/>
<dbReference type="InterPro" id="IPR005467">
    <property type="entry name" value="His_kinase_dom"/>
</dbReference>
<dbReference type="SUPFAM" id="SSF55874">
    <property type="entry name" value="ATPase domain of HSP90 chaperone/DNA topoisomerase II/histidine kinase"/>
    <property type="match status" value="1"/>
</dbReference>
<organism evidence="9 10">
    <name type="scientific">Amazonocrinis nigriterrae CENA67</name>
    <dbReference type="NCBI Taxonomy" id="2794033"/>
    <lineage>
        <taxon>Bacteria</taxon>
        <taxon>Bacillati</taxon>
        <taxon>Cyanobacteriota</taxon>
        <taxon>Cyanophyceae</taxon>
        <taxon>Nostocales</taxon>
        <taxon>Nostocaceae</taxon>
        <taxon>Amazonocrinis</taxon>
        <taxon>Amazonocrinis nigriterrae</taxon>
    </lineage>
</organism>
<reference evidence="9 10" key="1">
    <citation type="journal article" date="2021" name="Int. J. Syst. Evol. Microbiol.">
        <title>Amazonocrinis nigriterrae gen. nov., sp. nov., Atlanticothrix silvestris gen. nov., sp. nov. and Dendronalium phyllosphericum gen. nov., sp. nov., nostocacean cyanobacteria from Brazilian environments.</title>
        <authorList>
            <person name="Alvarenga D.O."/>
            <person name="Andreote A.P.D."/>
            <person name="Branco L.H.Z."/>
            <person name="Delbaje E."/>
            <person name="Cruz R.B."/>
            <person name="Varani A.M."/>
            <person name="Fiore M.F."/>
        </authorList>
    </citation>
    <scope>NUCLEOTIDE SEQUENCE [LARGE SCALE GENOMIC DNA]</scope>
    <source>
        <strain evidence="9 10">CENA67</strain>
    </source>
</reference>
<dbReference type="GO" id="GO:0000155">
    <property type="term" value="F:phosphorelay sensor kinase activity"/>
    <property type="evidence" value="ECO:0007669"/>
    <property type="project" value="InterPro"/>
</dbReference>
<dbReference type="CDD" id="cd19920">
    <property type="entry name" value="REC_PA4781-like"/>
    <property type="match status" value="1"/>
</dbReference>
<evidence type="ECO:0000313" key="10">
    <source>
        <dbReference type="Proteomes" id="UP000632766"/>
    </source>
</evidence>
<dbReference type="InterPro" id="IPR011006">
    <property type="entry name" value="CheY-like_superfamily"/>
</dbReference>
<dbReference type="PANTHER" id="PTHR43547">
    <property type="entry name" value="TWO-COMPONENT HISTIDINE KINASE"/>
    <property type="match status" value="1"/>
</dbReference>
<feature type="modified residue" description="4-aspartylphosphate" evidence="6">
    <location>
        <position position="57"/>
    </location>
</feature>
<dbReference type="Gene3D" id="3.30.565.10">
    <property type="entry name" value="Histidine kinase-like ATPase, C-terminal domain"/>
    <property type="match status" value="1"/>
</dbReference>
<dbReference type="Proteomes" id="UP000632766">
    <property type="component" value="Unassembled WGS sequence"/>
</dbReference>
<feature type="domain" description="Histidine kinase" evidence="7">
    <location>
        <begin position="169"/>
        <end position="421"/>
    </location>
</feature>
<comment type="caution">
    <text evidence="9">The sequence shown here is derived from an EMBL/GenBank/DDBJ whole genome shotgun (WGS) entry which is preliminary data.</text>
</comment>
<dbReference type="SUPFAM" id="SSF52172">
    <property type="entry name" value="CheY-like"/>
    <property type="match status" value="1"/>
</dbReference>
<comment type="catalytic activity">
    <reaction evidence="1">
        <text>ATP + protein L-histidine = ADP + protein N-phospho-L-histidine.</text>
        <dbReference type="EC" id="2.7.13.3"/>
    </reaction>
</comment>
<evidence type="ECO:0000259" key="7">
    <source>
        <dbReference type="PROSITE" id="PS50109"/>
    </source>
</evidence>
<dbReference type="PANTHER" id="PTHR43547:SF2">
    <property type="entry name" value="HYBRID SIGNAL TRANSDUCTION HISTIDINE KINASE C"/>
    <property type="match status" value="1"/>
</dbReference>
<evidence type="ECO:0000256" key="1">
    <source>
        <dbReference type="ARBA" id="ARBA00000085"/>
    </source>
</evidence>
<evidence type="ECO:0000256" key="2">
    <source>
        <dbReference type="ARBA" id="ARBA00012438"/>
    </source>
</evidence>
<evidence type="ECO:0000256" key="5">
    <source>
        <dbReference type="ARBA" id="ARBA00023012"/>
    </source>
</evidence>
<dbReference type="Gene3D" id="3.40.50.2300">
    <property type="match status" value="1"/>
</dbReference>